<evidence type="ECO:0000313" key="3">
    <source>
        <dbReference type="RefSeq" id="XP_030380647.1"/>
    </source>
</evidence>
<dbReference type="OrthoDB" id="7864577at2759"/>
<dbReference type="Gene3D" id="2.40.128.20">
    <property type="match status" value="1"/>
</dbReference>
<keyword evidence="2" id="KW-1185">Reference proteome</keyword>
<gene>
    <name evidence="3" type="primary">LOC115628603</name>
</gene>
<dbReference type="AlphaFoldDB" id="A0A6J2U0L5"/>
<accession>A0A6J2U0L5</accession>
<dbReference type="InterPro" id="IPR012674">
    <property type="entry name" value="Calycin"/>
</dbReference>
<evidence type="ECO:0000256" key="1">
    <source>
        <dbReference type="SAM" id="SignalP"/>
    </source>
</evidence>
<sequence length="202" mass="23445">MRRGKFNEKFQVVVLLLFLAMPSLQVLGFENKSDQAPDSAADDNKSVESVVEQPIPCPKVNMMKNVQPSKLMGLWYAYATTPLSIPVFTRRCSSYNVRDSPYFKTNILFTDYKHFVITYSCRIDDITQMTETKTRILTRSRTPLRKSLDEALDVLKANNIDTSSLKWLRRDGYCFEWYQLKVEVGVRKKQLVAPFNQPEDLR</sequence>
<name>A0A6J2U0L5_DROLE</name>
<dbReference type="GeneID" id="115628603"/>
<feature type="chain" id="PRO_5027020143" evidence="1">
    <location>
        <begin position="29"/>
        <end position="202"/>
    </location>
</feature>
<keyword evidence="1" id="KW-0732">Signal</keyword>
<protein>
    <submittedName>
        <fullName evidence="3">Uncharacterized protein LOC115628603</fullName>
    </submittedName>
</protein>
<dbReference type="Proteomes" id="UP000504634">
    <property type="component" value="Unplaced"/>
</dbReference>
<proteinExistence type="predicted"/>
<feature type="signal peptide" evidence="1">
    <location>
        <begin position="1"/>
        <end position="28"/>
    </location>
</feature>
<dbReference type="RefSeq" id="XP_030380647.1">
    <property type="nucleotide sequence ID" value="XM_030524787.1"/>
</dbReference>
<organism evidence="2 3">
    <name type="scientific">Drosophila lebanonensis</name>
    <name type="common">Fruit fly</name>
    <name type="synonym">Scaptodrosophila lebanonensis</name>
    <dbReference type="NCBI Taxonomy" id="7225"/>
    <lineage>
        <taxon>Eukaryota</taxon>
        <taxon>Metazoa</taxon>
        <taxon>Ecdysozoa</taxon>
        <taxon>Arthropoda</taxon>
        <taxon>Hexapoda</taxon>
        <taxon>Insecta</taxon>
        <taxon>Pterygota</taxon>
        <taxon>Neoptera</taxon>
        <taxon>Endopterygota</taxon>
        <taxon>Diptera</taxon>
        <taxon>Brachycera</taxon>
        <taxon>Muscomorpha</taxon>
        <taxon>Ephydroidea</taxon>
        <taxon>Drosophilidae</taxon>
        <taxon>Scaptodrosophila</taxon>
    </lineage>
</organism>
<reference evidence="3" key="1">
    <citation type="submission" date="2025-08" db="UniProtKB">
        <authorList>
            <consortium name="RefSeq"/>
        </authorList>
    </citation>
    <scope>IDENTIFICATION</scope>
    <source>
        <strain evidence="3">11010-0011.00</strain>
        <tissue evidence="3">Whole body</tissue>
    </source>
</reference>
<dbReference type="SUPFAM" id="SSF50814">
    <property type="entry name" value="Lipocalins"/>
    <property type="match status" value="1"/>
</dbReference>
<evidence type="ECO:0000313" key="2">
    <source>
        <dbReference type="Proteomes" id="UP000504634"/>
    </source>
</evidence>